<dbReference type="Pfam" id="PF05721">
    <property type="entry name" value="PhyH"/>
    <property type="match status" value="1"/>
</dbReference>
<organism evidence="4 5">
    <name type="scientific">Phaeodactylum tricornutum (strain CCAP 1055/1)</name>
    <dbReference type="NCBI Taxonomy" id="556484"/>
    <lineage>
        <taxon>Eukaryota</taxon>
        <taxon>Sar</taxon>
        <taxon>Stramenopiles</taxon>
        <taxon>Ochrophyta</taxon>
        <taxon>Bacillariophyta</taxon>
        <taxon>Bacillariophyceae</taxon>
        <taxon>Bacillariophycidae</taxon>
        <taxon>Naviculales</taxon>
        <taxon>Phaeodactylaceae</taxon>
        <taxon>Phaeodactylum</taxon>
    </lineage>
</organism>
<reference evidence="5" key="2">
    <citation type="submission" date="2008-08" db="EMBL/GenBank/DDBJ databases">
        <authorList>
            <consortium name="Diatom Consortium"/>
            <person name="Grigoriev I."/>
            <person name="Grimwood J."/>
            <person name="Kuo A."/>
            <person name="Otillar R.P."/>
            <person name="Salamov A."/>
            <person name="Detter J.C."/>
            <person name="Lindquist E."/>
            <person name="Shapiro H."/>
            <person name="Lucas S."/>
            <person name="Glavina del Rio T."/>
            <person name="Pitluck S."/>
            <person name="Rokhsar D."/>
            <person name="Bowler C."/>
        </authorList>
    </citation>
    <scope>GENOME REANNOTATION</scope>
    <source>
        <strain evidence="5">CCAP 1055/1</strain>
    </source>
</reference>
<gene>
    <name evidence="4" type="ORF">PHATRDRAFT_29381</name>
</gene>
<dbReference type="GO" id="GO:0046872">
    <property type="term" value="F:metal ion binding"/>
    <property type="evidence" value="ECO:0007669"/>
    <property type="project" value="UniProtKB-KW"/>
</dbReference>
<evidence type="ECO:0000256" key="2">
    <source>
        <dbReference type="ARBA" id="ARBA00022723"/>
    </source>
</evidence>
<dbReference type="SUPFAM" id="SSF51197">
    <property type="entry name" value="Clavaminate synthase-like"/>
    <property type="match status" value="1"/>
</dbReference>
<dbReference type="AlphaFoldDB" id="B7G6A9"/>
<reference evidence="4 5" key="1">
    <citation type="journal article" date="2008" name="Nature">
        <title>The Phaeodactylum genome reveals the evolutionary history of diatom genomes.</title>
        <authorList>
            <person name="Bowler C."/>
            <person name="Allen A.E."/>
            <person name="Badger J.H."/>
            <person name="Grimwood J."/>
            <person name="Jabbari K."/>
            <person name="Kuo A."/>
            <person name="Maheswari U."/>
            <person name="Martens C."/>
            <person name="Maumus F."/>
            <person name="Otillar R.P."/>
            <person name="Rayko E."/>
            <person name="Salamov A."/>
            <person name="Vandepoele K."/>
            <person name="Beszteri B."/>
            <person name="Gruber A."/>
            <person name="Heijde M."/>
            <person name="Katinka M."/>
            <person name="Mock T."/>
            <person name="Valentin K."/>
            <person name="Verret F."/>
            <person name="Berges J.A."/>
            <person name="Brownlee C."/>
            <person name="Cadoret J.P."/>
            <person name="Chiovitti A."/>
            <person name="Choi C.J."/>
            <person name="Coesel S."/>
            <person name="De Martino A."/>
            <person name="Detter J.C."/>
            <person name="Durkin C."/>
            <person name="Falciatore A."/>
            <person name="Fournet J."/>
            <person name="Haruta M."/>
            <person name="Huysman M.J."/>
            <person name="Jenkins B.D."/>
            <person name="Jiroutova K."/>
            <person name="Jorgensen R.E."/>
            <person name="Joubert Y."/>
            <person name="Kaplan A."/>
            <person name="Kroger N."/>
            <person name="Kroth P.G."/>
            <person name="La Roche J."/>
            <person name="Lindquist E."/>
            <person name="Lommer M."/>
            <person name="Martin-Jezequel V."/>
            <person name="Lopez P.J."/>
            <person name="Lucas S."/>
            <person name="Mangogna M."/>
            <person name="McGinnis K."/>
            <person name="Medlin L.K."/>
            <person name="Montsant A."/>
            <person name="Oudot-Le Secq M.P."/>
            <person name="Napoli C."/>
            <person name="Obornik M."/>
            <person name="Parker M.S."/>
            <person name="Petit J.L."/>
            <person name="Porcel B.M."/>
            <person name="Poulsen N."/>
            <person name="Robison M."/>
            <person name="Rychlewski L."/>
            <person name="Rynearson T.A."/>
            <person name="Schmutz J."/>
            <person name="Shapiro H."/>
            <person name="Siaut M."/>
            <person name="Stanley M."/>
            <person name="Sussman M.R."/>
            <person name="Taylor A.R."/>
            <person name="Vardi A."/>
            <person name="von Dassow P."/>
            <person name="Vyverman W."/>
            <person name="Willis A."/>
            <person name="Wyrwicz L.S."/>
            <person name="Rokhsar D.S."/>
            <person name="Weissenbach J."/>
            <person name="Armbrust E.V."/>
            <person name="Green B.R."/>
            <person name="Van de Peer Y."/>
            <person name="Grigoriev I.V."/>
        </authorList>
    </citation>
    <scope>NUCLEOTIDE SEQUENCE [LARGE SCALE GENOMIC DNA]</scope>
    <source>
        <strain evidence="4 5">CCAP 1055/1</strain>
    </source>
</reference>
<evidence type="ECO:0000256" key="3">
    <source>
        <dbReference type="ARBA" id="ARBA00023004"/>
    </source>
</evidence>
<dbReference type="InParanoid" id="B7G6A9"/>
<keyword evidence="5" id="KW-1185">Reference proteome</keyword>
<accession>B7G6A9</accession>
<evidence type="ECO:0008006" key="6">
    <source>
        <dbReference type="Google" id="ProtNLM"/>
    </source>
</evidence>
<keyword evidence="2" id="KW-0479">Metal-binding</keyword>
<name>B7G6A9_PHATC</name>
<dbReference type="PANTHER" id="PTHR20883:SF15">
    <property type="entry name" value="PHYTANOYL-COA DIOXYGENASE DOMAIN-CONTAINING PROTEIN 1"/>
    <property type="match status" value="1"/>
</dbReference>
<comment type="cofactor">
    <cofactor evidence="1">
        <name>Fe cation</name>
        <dbReference type="ChEBI" id="CHEBI:24875"/>
    </cofactor>
</comment>
<protein>
    <recommendedName>
        <fullName evidence="6">Phytanoyl-CoA dioxygenase</fullName>
    </recommendedName>
</protein>
<dbReference type="Proteomes" id="UP000000759">
    <property type="component" value="Chromosome 16"/>
</dbReference>
<dbReference type="PaxDb" id="2850-Phatr29381"/>
<keyword evidence="3" id="KW-0408">Iron</keyword>
<dbReference type="PANTHER" id="PTHR20883">
    <property type="entry name" value="PHYTANOYL-COA DIOXYGENASE DOMAIN CONTAINING 1"/>
    <property type="match status" value="1"/>
</dbReference>
<sequence>MARNMLTENEKTTIRARATETLIALELDASRDPQASSWLNKALPASRSERCQYFDTEGFLHNPAFATDSECAAMKEQMRDLVESWDPSQALDSFGTDDKQNSKRGDYFLDSADQVHHFVEPDSLDEDGLRLKPENQSDKLTALNKSGHALHLMPGAFHDYCTSEKVRSLVTEMGWKDPVVPQSMYIFKQARTGGVVNSHQDSTFLFTTPRQSCLGLWLALDDATLDNGCLWVRPKSHNEATRRQYKRNTKYFGLDTDWEGAVPANGWQGLLDEGFVPIECRTGDLLAFCGELDHLSLANQSSRPRHTFQLHLVEGPEADVIWSPFNWLQ</sequence>
<dbReference type="OrthoDB" id="445007at2759"/>
<dbReference type="Gene3D" id="2.60.120.620">
    <property type="entry name" value="q2cbj1_9rhob like domain"/>
    <property type="match status" value="1"/>
</dbReference>
<dbReference type="STRING" id="556484.B7G6A9"/>
<proteinExistence type="predicted"/>
<dbReference type="eggNOG" id="KOG3290">
    <property type="taxonomic scope" value="Eukaryota"/>
</dbReference>
<evidence type="ECO:0000256" key="1">
    <source>
        <dbReference type="ARBA" id="ARBA00001962"/>
    </source>
</evidence>
<dbReference type="RefSeq" id="XP_002182542.1">
    <property type="nucleotide sequence ID" value="XM_002182506.1"/>
</dbReference>
<dbReference type="EMBL" id="CM000618">
    <property type="protein sequence ID" value="EEC45829.1"/>
    <property type="molecule type" value="Genomic_DNA"/>
</dbReference>
<dbReference type="KEGG" id="pti:PHATRDRAFT_29381"/>
<dbReference type="GeneID" id="7203516"/>
<dbReference type="InterPro" id="IPR008775">
    <property type="entry name" value="Phytyl_CoA_dOase-like"/>
</dbReference>
<feature type="non-terminal residue" evidence="4">
    <location>
        <position position="329"/>
    </location>
</feature>
<evidence type="ECO:0000313" key="4">
    <source>
        <dbReference type="EMBL" id="EEC45829.1"/>
    </source>
</evidence>
<evidence type="ECO:0000313" key="5">
    <source>
        <dbReference type="Proteomes" id="UP000000759"/>
    </source>
</evidence>